<organism evidence="1 2">
    <name type="scientific">Pandoraea bronchicola</name>
    <dbReference type="NCBI Taxonomy" id="2508287"/>
    <lineage>
        <taxon>Bacteria</taxon>
        <taxon>Pseudomonadati</taxon>
        <taxon>Pseudomonadota</taxon>
        <taxon>Betaproteobacteria</taxon>
        <taxon>Burkholderiales</taxon>
        <taxon>Burkholderiaceae</taxon>
        <taxon>Pandoraea</taxon>
    </lineage>
</organism>
<protein>
    <submittedName>
        <fullName evidence="1">Uncharacterized protein</fullName>
    </submittedName>
</protein>
<dbReference type="EMBL" id="CABPST010000003">
    <property type="protein sequence ID" value="VVE87956.1"/>
    <property type="molecule type" value="Genomic_DNA"/>
</dbReference>
<evidence type="ECO:0000313" key="1">
    <source>
        <dbReference type="EMBL" id="VVE87956.1"/>
    </source>
</evidence>
<name>A0A5E5BRK4_9BURK</name>
<accession>A0A5E5BRK4</accession>
<gene>
    <name evidence="1" type="ORF">PBR20603_01898</name>
</gene>
<keyword evidence="2" id="KW-1185">Reference proteome</keyword>
<dbReference type="Proteomes" id="UP000382040">
    <property type="component" value="Unassembled WGS sequence"/>
</dbReference>
<reference evidence="1 2" key="1">
    <citation type="submission" date="2019-08" db="EMBL/GenBank/DDBJ databases">
        <authorList>
            <person name="Peeters C."/>
        </authorList>
    </citation>
    <scope>NUCLEOTIDE SEQUENCE [LARGE SCALE GENOMIC DNA]</scope>
    <source>
        <strain evidence="1 2">LMG 20603</strain>
    </source>
</reference>
<dbReference type="AlphaFoldDB" id="A0A5E5BRK4"/>
<sequence>MAGAPSAVGETARRRIRINDNKRNSGKAGLTLAVPLIVGMDGYRRASTRNFTAIGAVQAQISSLFERVINVRPPVMEPFTSWPVLSAATRVVPAHR</sequence>
<proteinExistence type="predicted"/>
<evidence type="ECO:0000313" key="2">
    <source>
        <dbReference type="Proteomes" id="UP000382040"/>
    </source>
</evidence>